<gene>
    <name evidence="2" type="ORF">UFOVP1244_84</name>
</gene>
<feature type="region of interest" description="Disordered" evidence="1">
    <location>
        <begin position="1"/>
        <end position="42"/>
    </location>
</feature>
<accession>A0A6J5RGH5</accession>
<feature type="compositionally biased region" description="Basic and acidic residues" evidence="1">
    <location>
        <begin position="16"/>
        <end position="28"/>
    </location>
</feature>
<reference evidence="2" key="1">
    <citation type="submission" date="2020-05" db="EMBL/GenBank/DDBJ databases">
        <authorList>
            <person name="Chiriac C."/>
            <person name="Salcher M."/>
            <person name="Ghai R."/>
            <person name="Kavagutti S V."/>
        </authorList>
    </citation>
    <scope>NUCLEOTIDE SEQUENCE</scope>
</reference>
<proteinExistence type="predicted"/>
<dbReference type="EMBL" id="LR797181">
    <property type="protein sequence ID" value="CAB4192768.1"/>
    <property type="molecule type" value="Genomic_DNA"/>
</dbReference>
<organism evidence="2">
    <name type="scientific">uncultured Caudovirales phage</name>
    <dbReference type="NCBI Taxonomy" id="2100421"/>
    <lineage>
        <taxon>Viruses</taxon>
        <taxon>Duplodnaviria</taxon>
        <taxon>Heunggongvirae</taxon>
        <taxon>Uroviricota</taxon>
        <taxon>Caudoviricetes</taxon>
        <taxon>Peduoviridae</taxon>
        <taxon>Maltschvirus</taxon>
        <taxon>Maltschvirus maltsch</taxon>
    </lineage>
</organism>
<feature type="compositionally biased region" description="Basic and acidic residues" evidence="1">
    <location>
        <begin position="98"/>
        <end position="111"/>
    </location>
</feature>
<evidence type="ECO:0000256" key="1">
    <source>
        <dbReference type="SAM" id="MobiDB-lite"/>
    </source>
</evidence>
<sequence length="139" mass="14914">MSSDIAGGELAAIDSVEQRHPLRGRRAELDDDAGGRRLRRHRGSELTAELDAIGAVGLRQEGEGPQLRVEEDFHRLGGPGRDRHRFPALRYECGNGLAREHPGCRSEEAPTRDQSAGASGLDDRGAGGSSAGEYASWAK</sequence>
<protein>
    <submittedName>
        <fullName evidence="2">Uncharacterized protein</fullName>
    </submittedName>
</protein>
<name>A0A6J5RGH5_9CAUD</name>
<feature type="region of interest" description="Disordered" evidence="1">
    <location>
        <begin position="97"/>
        <end position="139"/>
    </location>
</feature>
<evidence type="ECO:0000313" key="2">
    <source>
        <dbReference type="EMBL" id="CAB4192768.1"/>
    </source>
</evidence>